<evidence type="ECO:0000256" key="7">
    <source>
        <dbReference type="ARBA" id="ARBA00023010"/>
    </source>
</evidence>
<dbReference type="InterPro" id="IPR038379">
    <property type="entry name" value="SecE_sf"/>
</dbReference>
<sequence length="86" mass="9154">MSESTEAVASGGAPASKKAEPSRKGVFARIALFVRQVVAELKKVVSPTRQELFTYTGVVLVFVAIVMAFVGLLDYLIGLGVFHLLG</sequence>
<comment type="similarity">
    <text evidence="9">Belongs to the SecE/SEC61-gamma family.</text>
</comment>
<dbReference type="GO" id="GO:0009306">
    <property type="term" value="P:protein secretion"/>
    <property type="evidence" value="ECO:0007669"/>
    <property type="project" value="UniProtKB-UniRule"/>
</dbReference>
<protein>
    <recommendedName>
        <fullName evidence="9">Protein translocase subunit SecE</fullName>
    </recommendedName>
</protein>
<dbReference type="GO" id="GO:0065002">
    <property type="term" value="P:intracellular protein transmembrane transport"/>
    <property type="evidence" value="ECO:0007669"/>
    <property type="project" value="UniProtKB-UniRule"/>
</dbReference>
<dbReference type="AlphaFoldDB" id="A0A4P6F405"/>
<dbReference type="OrthoDB" id="9805743at2"/>
<dbReference type="KEGG" id="xya:ET471_08485"/>
<dbReference type="RefSeq" id="WP_129187579.1">
    <property type="nucleotide sequence ID" value="NZ_CP035493.1"/>
</dbReference>
<dbReference type="HAMAP" id="MF_00422">
    <property type="entry name" value="SecE"/>
    <property type="match status" value="1"/>
</dbReference>
<evidence type="ECO:0000256" key="9">
    <source>
        <dbReference type="HAMAP-Rule" id="MF_00422"/>
    </source>
</evidence>
<evidence type="ECO:0000313" key="12">
    <source>
        <dbReference type="Proteomes" id="UP000292118"/>
    </source>
</evidence>
<comment type="subcellular location">
    <subcellularLocation>
        <location evidence="9">Cell membrane</location>
        <topology evidence="9">Single-pass membrane protein</topology>
    </subcellularLocation>
    <subcellularLocation>
        <location evidence="1">Membrane</location>
    </subcellularLocation>
</comment>
<keyword evidence="8 9" id="KW-0472">Membrane</keyword>
<keyword evidence="5 9" id="KW-0653">Protein transport</keyword>
<dbReference type="Gene3D" id="1.20.5.1030">
    <property type="entry name" value="Preprotein translocase secy subunit"/>
    <property type="match status" value="1"/>
</dbReference>
<dbReference type="InterPro" id="IPR005807">
    <property type="entry name" value="SecE_bac"/>
</dbReference>
<dbReference type="Proteomes" id="UP000292118">
    <property type="component" value="Chromosome"/>
</dbReference>
<reference evidence="11 12" key="1">
    <citation type="submission" date="2019-01" db="EMBL/GenBank/DDBJ databases">
        <title>Genome sequencing of strain FW10M-9.</title>
        <authorList>
            <person name="Heo J."/>
            <person name="Kim S.-J."/>
            <person name="Kim J.-S."/>
            <person name="Hong S.-B."/>
            <person name="Kwon S.-W."/>
        </authorList>
    </citation>
    <scope>NUCLEOTIDE SEQUENCE [LARGE SCALE GENOMIC DNA]</scope>
    <source>
        <strain evidence="11 12">FW10M-9</strain>
    </source>
</reference>
<evidence type="ECO:0000256" key="3">
    <source>
        <dbReference type="ARBA" id="ARBA00022475"/>
    </source>
</evidence>
<proteinExistence type="inferred from homology"/>
<feature type="transmembrane region" description="Helical" evidence="9">
    <location>
        <begin position="52"/>
        <end position="77"/>
    </location>
</feature>
<evidence type="ECO:0000256" key="10">
    <source>
        <dbReference type="SAM" id="MobiDB-lite"/>
    </source>
</evidence>
<keyword evidence="2 9" id="KW-0813">Transport</keyword>
<dbReference type="Pfam" id="PF00584">
    <property type="entry name" value="SecE"/>
    <property type="match status" value="1"/>
</dbReference>
<evidence type="ECO:0000256" key="6">
    <source>
        <dbReference type="ARBA" id="ARBA00022989"/>
    </source>
</evidence>
<dbReference type="InterPro" id="IPR001901">
    <property type="entry name" value="Translocase_SecE/Sec61-g"/>
</dbReference>
<keyword evidence="6 9" id="KW-1133">Transmembrane helix</keyword>
<evidence type="ECO:0000256" key="4">
    <source>
        <dbReference type="ARBA" id="ARBA00022692"/>
    </source>
</evidence>
<evidence type="ECO:0000256" key="1">
    <source>
        <dbReference type="ARBA" id="ARBA00004370"/>
    </source>
</evidence>
<dbReference type="PANTHER" id="PTHR33910">
    <property type="entry name" value="PROTEIN TRANSLOCASE SUBUNIT SECE"/>
    <property type="match status" value="1"/>
</dbReference>
<dbReference type="NCBIfam" id="TIGR00964">
    <property type="entry name" value="secE_bact"/>
    <property type="match status" value="1"/>
</dbReference>
<accession>A0A4P6F405</accession>
<feature type="region of interest" description="Disordered" evidence="10">
    <location>
        <begin position="1"/>
        <end position="23"/>
    </location>
</feature>
<comment type="subunit">
    <text evidence="9">Component of the Sec protein translocase complex. Heterotrimer consisting of SecY, SecE and SecG subunits. The heterotrimers can form oligomers, although 1 heterotrimer is thought to be able to translocate proteins. Interacts with the ribosome. Interacts with SecDF, and other proteins may be involved. Interacts with SecA.</text>
</comment>
<evidence type="ECO:0000256" key="2">
    <source>
        <dbReference type="ARBA" id="ARBA00022448"/>
    </source>
</evidence>
<keyword evidence="4 9" id="KW-0812">Transmembrane</keyword>
<evidence type="ECO:0000256" key="8">
    <source>
        <dbReference type="ARBA" id="ARBA00023136"/>
    </source>
</evidence>
<keyword evidence="7 9" id="KW-0811">Translocation</keyword>
<dbReference type="GO" id="GO:0043952">
    <property type="term" value="P:protein transport by the Sec complex"/>
    <property type="evidence" value="ECO:0007669"/>
    <property type="project" value="UniProtKB-UniRule"/>
</dbReference>
<dbReference type="PANTHER" id="PTHR33910:SF1">
    <property type="entry name" value="PROTEIN TRANSLOCASE SUBUNIT SECE"/>
    <property type="match status" value="1"/>
</dbReference>
<comment type="function">
    <text evidence="9">Essential subunit of the Sec protein translocation channel SecYEG. Clamps together the 2 halves of SecY. May contact the channel plug during translocation.</text>
</comment>
<keyword evidence="3 9" id="KW-1003">Cell membrane</keyword>
<gene>
    <name evidence="9 11" type="primary">secE</name>
    <name evidence="11" type="ORF">ET471_08485</name>
</gene>
<keyword evidence="12" id="KW-1185">Reference proteome</keyword>
<dbReference type="EMBL" id="CP035493">
    <property type="protein sequence ID" value="QAY70066.1"/>
    <property type="molecule type" value="Genomic_DNA"/>
</dbReference>
<dbReference type="GO" id="GO:0005886">
    <property type="term" value="C:plasma membrane"/>
    <property type="evidence" value="ECO:0007669"/>
    <property type="project" value="UniProtKB-SubCell"/>
</dbReference>
<evidence type="ECO:0000313" key="11">
    <source>
        <dbReference type="EMBL" id="QAY70066.1"/>
    </source>
</evidence>
<dbReference type="GO" id="GO:0008320">
    <property type="term" value="F:protein transmembrane transporter activity"/>
    <property type="evidence" value="ECO:0007669"/>
    <property type="project" value="UniProtKB-UniRule"/>
</dbReference>
<evidence type="ECO:0000256" key="5">
    <source>
        <dbReference type="ARBA" id="ARBA00022927"/>
    </source>
</evidence>
<dbReference type="GO" id="GO:0006605">
    <property type="term" value="P:protein targeting"/>
    <property type="evidence" value="ECO:0007669"/>
    <property type="project" value="UniProtKB-UniRule"/>
</dbReference>
<name>A0A4P6F405_9MICO</name>
<organism evidence="11 12">
    <name type="scientific">Xylanimonas protaetiae</name>
    <dbReference type="NCBI Taxonomy" id="2509457"/>
    <lineage>
        <taxon>Bacteria</taxon>
        <taxon>Bacillati</taxon>
        <taxon>Actinomycetota</taxon>
        <taxon>Actinomycetes</taxon>
        <taxon>Micrococcales</taxon>
        <taxon>Promicromonosporaceae</taxon>
        <taxon>Xylanimonas</taxon>
    </lineage>
</organism>